<sequence length="236" mass="25858">MSEWAARRFWSEARVEETAEGHAIRLDGRPVRTPAKTELIVPTRPLAEEIASEWDAQDGVIDPMSMPLTRAANATLDKVRPQRDAVIQELSGYGASDLLCYRADAPAGLVERQTESWDPMLAWARDELGAGLNTTSGVMPVSQDAAALATLRSEVAKATDWQLTALSEFVTLSGSLVLGLAALVRRAPLEALWDASRVDEMWQIEQWGEDVEEAERVAVKRGAFLQAGRFRDLAAA</sequence>
<dbReference type="Pfam" id="PF07542">
    <property type="entry name" value="ATP12"/>
    <property type="match status" value="1"/>
</dbReference>
<comment type="caution">
    <text evidence="4">The sequence shown here is derived from an EMBL/GenBank/DDBJ whole genome shotgun (WGS) entry which is preliminary data.</text>
</comment>
<evidence type="ECO:0000256" key="1">
    <source>
        <dbReference type="ARBA" id="ARBA00008231"/>
    </source>
</evidence>
<gene>
    <name evidence="4" type="ORF">jaqu_39300</name>
</gene>
<dbReference type="InterPro" id="IPR011419">
    <property type="entry name" value="ATP12_ATP_synth-F1-assembly"/>
</dbReference>
<dbReference type="Proteomes" id="UP000032232">
    <property type="component" value="Unassembled WGS sequence"/>
</dbReference>
<dbReference type="PANTHER" id="PTHR21013:SF10">
    <property type="entry name" value="ATP SYNTHASE MITOCHONDRIAL F1 COMPLEX ASSEMBLY FACTOR 2"/>
    <property type="match status" value="1"/>
</dbReference>
<dbReference type="PANTHER" id="PTHR21013">
    <property type="entry name" value="ATP SYNTHASE MITOCHONDRIAL F1 COMPLEX ASSEMBLY FACTOR 2/ATP12 PROTEIN, MITOCHONDRIAL PRECURSOR"/>
    <property type="match status" value="1"/>
</dbReference>
<dbReference type="EMBL" id="JYFE01000080">
    <property type="protein sequence ID" value="KIT14340.1"/>
    <property type="molecule type" value="Genomic_DNA"/>
</dbReference>
<dbReference type="AlphaFoldDB" id="A0A0D1EEN9"/>
<organism evidence="4 5">
    <name type="scientific">Jannaschia aquimarina</name>
    <dbReference type="NCBI Taxonomy" id="935700"/>
    <lineage>
        <taxon>Bacteria</taxon>
        <taxon>Pseudomonadati</taxon>
        <taxon>Pseudomonadota</taxon>
        <taxon>Alphaproteobacteria</taxon>
        <taxon>Rhodobacterales</taxon>
        <taxon>Roseobacteraceae</taxon>
        <taxon>Jannaschia</taxon>
    </lineage>
</organism>
<dbReference type="InterPro" id="IPR023335">
    <property type="entry name" value="ATP12_ortho_dom_sf"/>
</dbReference>
<evidence type="ECO:0000313" key="5">
    <source>
        <dbReference type="Proteomes" id="UP000032232"/>
    </source>
</evidence>
<name>A0A0D1EEN9_9RHOB</name>
<keyword evidence="2" id="KW-0809">Transit peptide</keyword>
<dbReference type="Gene3D" id="3.30.2180.10">
    <property type="entry name" value="ATP12-like"/>
    <property type="match status" value="1"/>
</dbReference>
<evidence type="ECO:0000313" key="4">
    <source>
        <dbReference type="EMBL" id="KIT14340.1"/>
    </source>
</evidence>
<dbReference type="RefSeq" id="WP_043920674.1">
    <property type="nucleotide sequence ID" value="NZ_FZPF01000003.1"/>
</dbReference>
<dbReference type="InterPro" id="IPR042272">
    <property type="entry name" value="ATP12_ATP_synth-F1-assembly_N"/>
</dbReference>
<comment type="similarity">
    <text evidence="1">Belongs to the ATP12 family.</text>
</comment>
<keyword evidence="3" id="KW-0143">Chaperone</keyword>
<dbReference type="PATRIC" id="fig|935700.4.peg.4052"/>
<reference evidence="4 5" key="1">
    <citation type="submission" date="2015-02" db="EMBL/GenBank/DDBJ databases">
        <title>Genome Sequence of Jannaschia aquimarina DSM28248, a member of the Roseobacter clade.</title>
        <authorList>
            <person name="Voget S."/>
            <person name="Daniel R."/>
        </authorList>
    </citation>
    <scope>NUCLEOTIDE SEQUENCE [LARGE SCALE GENOMIC DNA]</scope>
    <source>
        <strain evidence="4 5">GSW-M26</strain>
    </source>
</reference>
<evidence type="ECO:0000256" key="3">
    <source>
        <dbReference type="ARBA" id="ARBA00023186"/>
    </source>
</evidence>
<dbReference type="GO" id="GO:0043461">
    <property type="term" value="P:proton-transporting ATP synthase complex assembly"/>
    <property type="evidence" value="ECO:0007669"/>
    <property type="project" value="InterPro"/>
</dbReference>
<keyword evidence="5" id="KW-1185">Reference proteome</keyword>
<dbReference type="SUPFAM" id="SSF160909">
    <property type="entry name" value="ATP12-like"/>
    <property type="match status" value="1"/>
</dbReference>
<evidence type="ECO:0000256" key="2">
    <source>
        <dbReference type="ARBA" id="ARBA00022946"/>
    </source>
</evidence>
<protein>
    <submittedName>
        <fullName evidence="4">ATP12 chaperone protein</fullName>
    </submittedName>
</protein>
<dbReference type="STRING" id="935700.jaqu_39300"/>
<accession>A0A0D1EEN9</accession>
<dbReference type="Gene3D" id="1.10.3580.10">
    <property type="entry name" value="ATP12 ATPase"/>
    <property type="match status" value="1"/>
</dbReference>
<proteinExistence type="inferred from homology"/>
<dbReference type="OrthoDB" id="9797825at2"/>